<protein>
    <submittedName>
        <fullName evidence="1">Uncharacterized protein</fullName>
    </submittedName>
</protein>
<gene>
    <name evidence="1" type="ORF">HNR60_000690</name>
</gene>
<organism evidence="1 2">
    <name type="scientific">Rhodopseudomonas rhenobacensis</name>
    <dbReference type="NCBI Taxonomy" id="87461"/>
    <lineage>
        <taxon>Bacteria</taxon>
        <taxon>Pseudomonadati</taxon>
        <taxon>Pseudomonadota</taxon>
        <taxon>Alphaproteobacteria</taxon>
        <taxon>Hyphomicrobiales</taxon>
        <taxon>Nitrobacteraceae</taxon>
        <taxon>Rhodopseudomonas</taxon>
    </lineage>
</organism>
<name>A0A7W7Z0V7_9BRAD</name>
<evidence type="ECO:0000313" key="1">
    <source>
        <dbReference type="EMBL" id="MBB5045955.1"/>
    </source>
</evidence>
<sequence length="65" mass="7308">MGHFWNSTFHYFGGLANPEAKTVHLMIDFFDDLAFTNKIDPNNTLYSGWLATNEALESLISRGAV</sequence>
<accession>A0A7W7Z0V7</accession>
<comment type="caution">
    <text evidence="1">The sequence shown here is derived from an EMBL/GenBank/DDBJ whole genome shotgun (WGS) entry which is preliminary data.</text>
</comment>
<dbReference type="Proteomes" id="UP000542353">
    <property type="component" value="Unassembled WGS sequence"/>
</dbReference>
<keyword evidence="2" id="KW-1185">Reference proteome</keyword>
<reference evidence="1 2" key="1">
    <citation type="submission" date="2020-08" db="EMBL/GenBank/DDBJ databases">
        <title>Genomic Encyclopedia of Type Strains, Phase IV (KMG-IV): sequencing the most valuable type-strain genomes for metagenomic binning, comparative biology and taxonomic classification.</title>
        <authorList>
            <person name="Goeker M."/>
        </authorList>
    </citation>
    <scope>NUCLEOTIDE SEQUENCE [LARGE SCALE GENOMIC DNA]</scope>
    <source>
        <strain evidence="1 2">DSM 12706</strain>
    </source>
</reference>
<dbReference type="EMBL" id="JACHIH010000002">
    <property type="protein sequence ID" value="MBB5045955.1"/>
    <property type="molecule type" value="Genomic_DNA"/>
</dbReference>
<dbReference type="AlphaFoldDB" id="A0A7W7Z0V7"/>
<proteinExistence type="predicted"/>
<evidence type="ECO:0000313" key="2">
    <source>
        <dbReference type="Proteomes" id="UP000542353"/>
    </source>
</evidence>